<keyword evidence="8" id="KW-1185">Reference proteome</keyword>
<dbReference type="Gene3D" id="3.40.50.280">
    <property type="entry name" value="Cobalamin-binding domain"/>
    <property type="match status" value="1"/>
</dbReference>
<dbReference type="Gene3D" id="3.30.30.60">
    <property type="entry name" value="D-lysine 5,6-aminomutase beta subunit KamE, N-terminal domain"/>
    <property type="match status" value="1"/>
</dbReference>
<dbReference type="Pfam" id="PF09043">
    <property type="entry name" value="Lys-AminoMut_A"/>
    <property type="match status" value="1"/>
</dbReference>
<dbReference type="AlphaFoldDB" id="A0A1B7LCL3"/>
<evidence type="ECO:0000313" key="7">
    <source>
        <dbReference type="EMBL" id="OAT80667.1"/>
    </source>
</evidence>
<dbReference type="GO" id="GO:0046983">
    <property type="term" value="F:protein dimerization activity"/>
    <property type="evidence" value="ECO:0007669"/>
    <property type="project" value="InterPro"/>
</dbReference>
<dbReference type="SUPFAM" id="SSF117778">
    <property type="entry name" value="D-lysine 5,6-aminomutase beta subunit KamE, N-terminal domain"/>
    <property type="match status" value="1"/>
</dbReference>
<dbReference type="PROSITE" id="PS51332">
    <property type="entry name" value="B12_BINDING"/>
    <property type="match status" value="1"/>
</dbReference>
<keyword evidence="4" id="KW-0170">Cobalt</keyword>
<dbReference type="GO" id="GO:0031419">
    <property type="term" value="F:cobalamin binding"/>
    <property type="evidence" value="ECO:0007669"/>
    <property type="project" value="UniProtKB-KW"/>
</dbReference>
<dbReference type="GO" id="GO:0016853">
    <property type="term" value="F:isomerase activity"/>
    <property type="evidence" value="ECO:0007669"/>
    <property type="project" value="UniProtKB-KW"/>
</dbReference>
<proteinExistence type="predicted"/>
<evidence type="ECO:0000256" key="3">
    <source>
        <dbReference type="ARBA" id="ARBA00023235"/>
    </source>
</evidence>
<dbReference type="STRING" id="1838280.A6M21_13100"/>
<feature type="region of interest" description="Disordered" evidence="5">
    <location>
        <begin position="515"/>
        <end position="541"/>
    </location>
</feature>
<dbReference type="Proteomes" id="UP000078532">
    <property type="component" value="Unassembled WGS sequence"/>
</dbReference>
<dbReference type="InterPro" id="IPR036724">
    <property type="entry name" value="Cobalamin-bd_sf"/>
</dbReference>
<name>A0A1B7LCL3_9FIRM</name>
<dbReference type="EMBL" id="LYVF01000175">
    <property type="protein sequence ID" value="OAT80667.1"/>
    <property type="molecule type" value="Genomic_DNA"/>
</dbReference>
<dbReference type="InterPro" id="IPR036843">
    <property type="entry name" value="KamE_N_sf"/>
</dbReference>
<dbReference type="SUPFAM" id="SSF51703">
    <property type="entry name" value="Cobalamin (vitamin B12)-dependent enzymes"/>
    <property type="match status" value="1"/>
</dbReference>
<dbReference type="Gene3D" id="3.20.20.440">
    <property type="entry name" value="D-Lysine 5,6-aminomutase alpha subunit"/>
    <property type="match status" value="1"/>
</dbReference>
<feature type="domain" description="B12-binding" evidence="6">
    <location>
        <begin position="723"/>
        <end position="866"/>
    </location>
</feature>
<evidence type="ECO:0000256" key="1">
    <source>
        <dbReference type="ARBA" id="ARBA00001922"/>
    </source>
</evidence>
<accession>A0A1B7LCL3</accession>
<dbReference type="RefSeq" id="WP_066669575.1">
    <property type="nucleotide sequence ID" value="NZ_LYVF01000175.1"/>
</dbReference>
<dbReference type="Pfam" id="PF02310">
    <property type="entry name" value="B12-binding"/>
    <property type="match status" value="1"/>
</dbReference>
<evidence type="ECO:0000256" key="5">
    <source>
        <dbReference type="SAM" id="MobiDB-lite"/>
    </source>
</evidence>
<dbReference type="Pfam" id="PF16554">
    <property type="entry name" value="OAM_dimer"/>
    <property type="match status" value="1"/>
</dbReference>
<gene>
    <name evidence="7" type="ORF">A6M21_13100</name>
</gene>
<sequence length="869" mass="93189">MGKLDLDPRQIARGRELAQKITAPVMDFIHRHTTVSVERSVLRLLGVDGVDEAGVPVPNVMVEQIAAAGGLGRGAAYWLGSALAVYGLTVDELCAAATRGKINLAAIPPADAGRVRETVDRLAAAAVEKIRQRRQEREKLLSRLGEGPQPWLYVIVATGNIYEDMAQAQAAARQGADIVAVIRSTGQSLLDYVPYGPTTEGFGGTYATRANFRLMRQALDEAGEEVGRYIRLTNYCSGLCMPEIAAMGAVERLDVMLNDSMYGIIFRDINMKRTFIDQYFSRMINSFAGIIINTGEDNYLTTADAFEKAHTVLASQLINEQFALAGGVPPAQMGLGHAFEMNPDMEDGFLYELAQAQMVREIFPEAPVKYMPPTKYMTGNIFRGHIQDALFNVAGIMTGQGIQLLGMLTEAIHTPFLQDRYLSIENARYIFNNMRHLAEETAFVPGGRIQRRARRVLEQAVALLAEIEQLGLMEAVGRGLFADISRRPDGGRGLDGVVPKDPDYYNPFLELFRERGPGSMPGPDRETAKTANETEPGGIEGAEFVGGARAAGTAAGGADLYGAESCAAAAGKSGAAGVRSIASDAGAYDAGAGACKAGPDGVWPAVASAAGAAGVSAGKIDPTRVKPYGDTLDDGAVQLSFTLPVPCGDEAKEAARRLAGKMGLEEAVVVYAQELGGGFTFLVVYGRCVHAVDFTAIKVPKVDVKVMSKDAVDRFIQEKFGRKICIIGACIESDAHTVGIDAIMNMKGYNGHKGLEAYHEIEALNLGAQVPCEELVALAIERRADAILVSQVVTQKNIHLRNLTKLMDMLEAENLRLSTLAVIGGPRITQELAQELGFDAGFGPGTYADDVASYVVQEMARRRGVIADV</sequence>
<protein>
    <recommendedName>
        <fullName evidence="6">B12-binding domain-containing protein</fullName>
    </recommendedName>
</protein>
<reference evidence="7 8" key="1">
    <citation type="submission" date="2016-04" db="EMBL/GenBank/DDBJ databases">
        <authorList>
            <person name="Evans L.H."/>
            <person name="Alamgir A."/>
            <person name="Owens N."/>
            <person name="Weber N.D."/>
            <person name="Virtaneva K."/>
            <person name="Barbian K."/>
            <person name="Babar A."/>
            <person name="Rosenke K."/>
        </authorList>
    </citation>
    <scope>NUCLEOTIDE SEQUENCE [LARGE SCALE GENOMIC DNA]</scope>
    <source>
        <strain evidence="7 8">LMa1</strain>
    </source>
</reference>
<dbReference type="InterPro" id="IPR016176">
    <property type="entry name" value="Cbl-dep_enz_cat"/>
</dbReference>
<dbReference type="InterPro" id="IPR037086">
    <property type="entry name" value="Lys-AminoMut_asu_sf"/>
</dbReference>
<comment type="cofactor">
    <cofactor evidence="1">
        <name>adenosylcob(III)alamin</name>
        <dbReference type="ChEBI" id="CHEBI:18408"/>
    </cofactor>
</comment>
<evidence type="ECO:0000256" key="2">
    <source>
        <dbReference type="ARBA" id="ARBA00022628"/>
    </source>
</evidence>
<dbReference type="InterPro" id="IPR015130">
    <property type="entry name" value="Lys-AminoMut_A"/>
</dbReference>
<dbReference type="SUPFAM" id="SSF52242">
    <property type="entry name" value="Cobalamin (vitamin B12)-binding domain"/>
    <property type="match status" value="1"/>
</dbReference>
<dbReference type="InterPro" id="IPR006158">
    <property type="entry name" value="Cobalamin-bd"/>
</dbReference>
<dbReference type="InterPro" id="IPR028991">
    <property type="entry name" value="KamE_N"/>
</dbReference>
<dbReference type="GO" id="GO:0046872">
    <property type="term" value="F:metal ion binding"/>
    <property type="evidence" value="ECO:0007669"/>
    <property type="project" value="InterPro"/>
</dbReference>
<evidence type="ECO:0000313" key="8">
    <source>
        <dbReference type="Proteomes" id="UP000078532"/>
    </source>
</evidence>
<keyword evidence="2" id="KW-0846">Cobalamin</keyword>
<evidence type="ECO:0000259" key="6">
    <source>
        <dbReference type="PROSITE" id="PS51332"/>
    </source>
</evidence>
<organism evidence="7 8">
    <name type="scientific">Desulfotomaculum copahuensis</name>
    <dbReference type="NCBI Taxonomy" id="1838280"/>
    <lineage>
        <taxon>Bacteria</taxon>
        <taxon>Bacillati</taxon>
        <taxon>Bacillota</taxon>
        <taxon>Clostridia</taxon>
        <taxon>Eubacteriales</taxon>
        <taxon>Desulfotomaculaceae</taxon>
        <taxon>Desulfotomaculum</taxon>
    </lineage>
</organism>
<evidence type="ECO:0000256" key="4">
    <source>
        <dbReference type="ARBA" id="ARBA00023285"/>
    </source>
</evidence>
<keyword evidence="3" id="KW-0413">Isomerase</keyword>
<dbReference type="CDD" id="cd02067">
    <property type="entry name" value="B12-binding"/>
    <property type="match status" value="1"/>
</dbReference>
<comment type="caution">
    <text evidence="7">The sequence shown here is derived from an EMBL/GenBank/DDBJ whole genome shotgun (WGS) entry which is preliminary data.</text>
</comment>